<gene>
    <name evidence="2" type="ORF">ACFQ07_17250</name>
</gene>
<protein>
    <submittedName>
        <fullName evidence="2">LLM class flavin-dependent oxidoreductase</fullName>
    </submittedName>
</protein>
<evidence type="ECO:0000313" key="3">
    <source>
        <dbReference type="Proteomes" id="UP001597083"/>
    </source>
</evidence>
<dbReference type="InterPro" id="IPR036661">
    <property type="entry name" value="Luciferase-like_sf"/>
</dbReference>
<keyword evidence="3" id="KW-1185">Reference proteome</keyword>
<dbReference type="Gene3D" id="3.20.20.30">
    <property type="entry name" value="Luciferase-like domain"/>
    <property type="match status" value="1"/>
</dbReference>
<feature type="domain" description="Luciferase-like" evidence="1">
    <location>
        <begin position="13"/>
        <end position="89"/>
    </location>
</feature>
<dbReference type="Pfam" id="PF00296">
    <property type="entry name" value="Bac_luciferase"/>
    <property type="match status" value="1"/>
</dbReference>
<dbReference type="Proteomes" id="UP001597083">
    <property type="component" value="Unassembled WGS sequence"/>
</dbReference>
<evidence type="ECO:0000313" key="2">
    <source>
        <dbReference type="EMBL" id="MFD0853988.1"/>
    </source>
</evidence>
<accession>A0ABW3CHY9</accession>
<dbReference type="EMBL" id="JBHTIR010002606">
    <property type="protein sequence ID" value="MFD0853988.1"/>
    <property type="molecule type" value="Genomic_DNA"/>
</dbReference>
<evidence type="ECO:0000259" key="1">
    <source>
        <dbReference type="Pfam" id="PF00296"/>
    </source>
</evidence>
<name>A0ABW3CHY9_9ACTN</name>
<sequence length="89" mass="9276">MDIGIGLPSTIPGAGPERILGWAEAAEEHGFSTLGAIDRLVYGNTEPLVTLGAAAAVTRRIRLMTSILLVPFRANAALVAKQAATVNHL</sequence>
<organism evidence="2 3">
    <name type="scientific">Actinomadura adrarensis</name>
    <dbReference type="NCBI Taxonomy" id="1819600"/>
    <lineage>
        <taxon>Bacteria</taxon>
        <taxon>Bacillati</taxon>
        <taxon>Actinomycetota</taxon>
        <taxon>Actinomycetes</taxon>
        <taxon>Streptosporangiales</taxon>
        <taxon>Thermomonosporaceae</taxon>
        <taxon>Actinomadura</taxon>
    </lineage>
</organism>
<feature type="non-terminal residue" evidence="2">
    <location>
        <position position="89"/>
    </location>
</feature>
<dbReference type="SUPFAM" id="SSF51679">
    <property type="entry name" value="Bacterial luciferase-like"/>
    <property type="match status" value="1"/>
</dbReference>
<comment type="caution">
    <text evidence="2">The sequence shown here is derived from an EMBL/GenBank/DDBJ whole genome shotgun (WGS) entry which is preliminary data.</text>
</comment>
<reference evidence="3" key="1">
    <citation type="journal article" date="2019" name="Int. J. Syst. Evol. Microbiol.">
        <title>The Global Catalogue of Microorganisms (GCM) 10K type strain sequencing project: providing services to taxonomists for standard genome sequencing and annotation.</title>
        <authorList>
            <consortium name="The Broad Institute Genomics Platform"/>
            <consortium name="The Broad Institute Genome Sequencing Center for Infectious Disease"/>
            <person name="Wu L."/>
            <person name="Ma J."/>
        </authorList>
    </citation>
    <scope>NUCLEOTIDE SEQUENCE [LARGE SCALE GENOMIC DNA]</scope>
    <source>
        <strain evidence="3">JCM 31696</strain>
    </source>
</reference>
<proteinExistence type="predicted"/>
<dbReference type="InterPro" id="IPR011251">
    <property type="entry name" value="Luciferase-like_dom"/>
</dbReference>